<evidence type="ECO:0000256" key="10">
    <source>
        <dbReference type="ARBA" id="ARBA00023136"/>
    </source>
</evidence>
<keyword evidence="6" id="KW-0851">Voltage-gated channel</keyword>
<evidence type="ECO:0000256" key="8">
    <source>
        <dbReference type="ARBA" id="ARBA00023054"/>
    </source>
</evidence>
<dbReference type="Gene3D" id="1.20.120.350">
    <property type="entry name" value="Voltage-gated potassium channels. Chain C"/>
    <property type="match status" value="1"/>
</dbReference>
<dbReference type="KEGG" id="scm:SCHCO_02020575"/>
<dbReference type="GO" id="GO:0034702">
    <property type="term" value="C:monoatomic ion channel complex"/>
    <property type="evidence" value="ECO:0007669"/>
    <property type="project" value="UniProtKB-KW"/>
</dbReference>
<gene>
    <name evidence="16" type="ORF">SCHCODRAFT_50095</name>
</gene>
<dbReference type="SUPFAM" id="SSF81324">
    <property type="entry name" value="Voltage-gated potassium channels"/>
    <property type="match status" value="1"/>
</dbReference>
<evidence type="ECO:0000256" key="2">
    <source>
        <dbReference type="ARBA" id="ARBA00015897"/>
    </source>
</evidence>
<evidence type="ECO:0000256" key="6">
    <source>
        <dbReference type="ARBA" id="ARBA00022882"/>
    </source>
</evidence>
<feature type="domain" description="Ion transport" evidence="15">
    <location>
        <begin position="41"/>
        <end position="162"/>
    </location>
</feature>
<evidence type="ECO:0000256" key="7">
    <source>
        <dbReference type="ARBA" id="ARBA00022989"/>
    </source>
</evidence>
<feature type="transmembrane region" description="Helical" evidence="14">
    <location>
        <begin position="40"/>
        <end position="65"/>
    </location>
</feature>
<organism evidence="17">
    <name type="scientific">Schizophyllum commune (strain H4-8 / FGSC 9210)</name>
    <name type="common">Split gill fungus</name>
    <dbReference type="NCBI Taxonomy" id="578458"/>
    <lineage>
        <taxon>Eukaryota</taxon>
        <taxon>Fungi</taxon>
        <taxon>Dikarya</taxon>
        <taxon>Basidiomycota</taxon>
        <taxon>Agaricomycotina</taxon>
        <taxon>Agaricomycetes</taxon>
        <taxon>Agaricomycetidae</taxon>
        <taxon>Agaricales</taxon>
        <taxon>Schizophyllaceae</taxon>
        <taxon>Schizophyllum</taxon>
    </lineage>
</organism>
<proteinExistence type="predicted"/>
<dbReference type="Proteomes" id="UP000007431">
    <property type="component" value="Unassembled WGS sequence"/>
</dbReference>
<dbReference type="PANTHER" id="PTHR46480:SF1">
    <property type="entry name" value="VOLTAGE-GATED HYDROGEN CHANNEL 1"/>
    <property type="match status" value="1"/>
</dbReference>
<feature type="coiled-coil region" evidence="13">
    <location>
        <begin position="180"/>
        <end position="207"/>
    </location>
</feature>
<keyword evidence="3" id="KW-0813">Transport</keyword>
<keyword evidence="11" id="KW-0407">Ion channel</keyword>
<dbReference type="GO" id="GO:0030171">
    <property type="term" value="F:voltage-gated proton channel activity"/>
    <property type="evidence" value="ECO:0007669"/>
    <property type="project" value="InterPro"/>
</dbReference>
<accession>D8PWW5</accession>
<protein>
    <recommendedName>
        <fullName evidence="2">Voltage-gated hydrogen channel 1</fullName>
    </recommendedName>
    <alternativeName>
        <fullName evidence="12">Hydrogen voltage-gated channel 1</fullName>
    </alternativeName>
</protein>
<dbReference type="RefSeq" id="XP_003035192.1">
    <property type="nucleotide sequence ID" value="XM_003035146.1"/>
</dbReference>
<name>D8PWW5_SCHCM</name>
<evidence type="ECO:0000256" key="14">
    <source>
        <dbReference type="SAM" id="Phobius"/>
    </source>
</evidence>
<comment type="subcellular location">
    <subcellularLocation>
        <location evidence="1">Cell membrane</location>
        <topology evidence="1">Multi-pass membrane protein</topology>
    </subcellularLocation>
</comment>
<evidence type="ECO:0000256" key="3">
    <source>
        <dbReference type="ARBA" id="ARBA00022448"/>
    </source>
</evidence>
<keyword evidence="4" id="KW-1003">Cell membrane</keyword>
<dbReference type="STRING" id="578458.D8PWW5"/>
<dbReference type="PANTHER" id="PTHR46480">
    <property type="entry name" value="F20B24.22"/>
    <property type="match status" value="1"/>
</dbReference>
<dbReference type="HOGENOM" id="CLU_076372_1_1_1"/>
<dbReference type="InterPro" id="IPR027359">
    <property type="entry name" value="Volt_channel_dom_sf"/>
</dbReference>
<feature type="transmembrane region" description="Helical" evidence="14">
    <location>
        <begin position="86"/>
        <end position="107"/>
    </location>
</feature>
<evidence type="ECO:0000256" key="5">
    <source>
        <dbReference type="ARBA" id="ARBA00022692"/>
    </source>
</evidence>
<dbReference type="OMA" id="WEDEELH"/>
<dbReference type="eggNOG" id="ENOG502QQMU">
    <property type="taxonomic scope" value="Eukaryota"/>
</dbReference>
<dbReference type="AlphaFoldDB" id="D8PWW5"/>
<keyword evidence="17" id="KW-1185">Reference proteome</keyword>
<evidence type="ECO:0000313" key="16">
    <source>
        <dbReference type="EMBL" id="EFJ00290.1"/>
    </source>
</evidence>
<sequence length="208" mass="23108">MSSSESDPLLPIERPSEEQEDCSSIAIWRERVGAALEARALHLTVIFLIVVDAACSLADLSYTLLTPGCTPPEEGAPLWLDVLSHISFVITTLFLVEIPLSLWAFGWSYYNPFGDYTHAAFHFFDAVIITVTFVLEAILRGKEQELAALLIFLRLWRLVKLVGGVAVGAGEVDEPDQKALDEAKQELQALRQENASLRQRLSSYESTE</sequence>
<dbReference type="InParanoid" id="D8PWW5"/>
<evidence type="ECO:0000256" key="13">
    <source>
        <dbReference type="SAM" id="Coils"/>
    </source>
</evidence>
<keyword evidence="7 14" id="KW-1133">Transmembrane helix</keyword>
<dbReference type="InterPro" id="IPR031846">
    <property type="entry name" value="Hvcn1"/>
</dbReference>
<dbReference type="Pfam" id="PF00520">
    <property type="entry name" value="Ion_trans"/>
    <property type="match status" value="1"/>
</dbReference>
<dbReference type="VEuPathDB" id="FungiDB:SCHCODRAFT_02020575"/>
<dbReference type="GeneID" id="9595868"/>
<feature type="transmembrane region" description="Helical" evidence="14">
    <location>
        <begin position="119"/>
        <end position="139"/>
    </location>
</feature>
<dbReference type="GO" id="GO:0005886">
    <property type="term" value="C:plasma membrane"/>
    <property type="evidence" value="ECO:0007669"/>
    <property type="project" value="UniProtKB-SubCell"/>
</dbReference>
<evidence type="ECO:0000256" key="11">
    <source>
        <dbReference type="ARBA" id="ARBA00023303"/>
    </source>
</evidence>
<evidence type="ECO:0000256" key="1">
    <source>
        <dbReference type="ARBA" id="ARBA00004651"/>
    </source>
</evidence>
<dbReference type="InterPro" id="IPR005821">
    <property type="entry name" value="Ion_trans_dom"/>
</dbReference>
<keyword evidence="5 14" id="KW-0812">Transmembrane</keyword>
<keyword evidence="10 14" id="KW-0472">Membrane</keyword>
<dbReference type="OrthoDB" id="427456at2759"/>
<evidence type="ECO:0000256" key="4">
    <source>
        <dbReference type="ARBA" id="ARBA00022475"/>
    </source>
</evidence>
<evidence type="ECO:0000259" key="15">
    <source>
        <dbReference type="Pfam" id="PF00520"/>
    </source>
</evidence>
<reference evidence="16 17" key="1">
    <citation type="journal article" date="2010" name="Nat. Biotechnol.">
        <title>Genome sequence of the model mushroom Schizophyllum commune.</title>
        <authorList>
            <person name="Ohm R.A."/>
            <person name="de Jong J.F."/>
            <person name="Lugones L.G."/>
            <person name="Aerts A."/>
            <person name="Kothe E."/>
            <person name="Stajich J.E."/>
            <person name="de Vries R.P."/>
            <person name="Record E."/>
            <person name="Levasseur A."/>
            <person name="Baker S.E."/>
            <person name="Bartholomew K.A."/>
            <person name="Coutinho P.M."/>
            <person name="Erdmann S."/>
            <person name="Fowler T.J."/>
            <person name="Gathman A.C."/>
            <person name="Lombard V."/>
            <person name="Henrissat B."/>
            <person name="Knabe N."/>
            <person name="Kuees U."/>
            <person name="Lilly W.W."/>
            <person name="Lindquist E."/>
            <person name="Lucas S."/>
            <person name="Magnuson J.K."/>
            <person name="Piumi F."/>
            <person name="Raudaskoski M."/>
            <person name="Salamov A."/>
            <person name="Schmutz J."/>
            <person name="Schwarze F.W.M.R."/>
            <person name="vanKuyk P.A."/>
            <person name="Horton J.S."/>
            <person name="Grigoriev I.V."/>
            <person name="Woesten H.A.B."/>
        </authorList>
    </citation>
    <scope>NUCLEOTIDE SEQUENCE [LARGE SCALE GENOMIC DNA]</scope>
    <source>
        <strain evidence="17">H4-8 / FGSC 9210</strain>
    </source>
</reference>
<evidence type="ECO:0000313" key="17">
    <source>
        <dbReference type="Proteomes" id="UP000007431"/>
    </source>
</evidence>
<dbReference type="EMBL" id="GL377303">
    <property type="protein sequence ID" value="EFJ00290.1"/>
    <property type="molecule type" value="Genomic_DNA"/>
</dbReference>
<evidence type="ECO:0000256" key="12">
    <source>
        <dbReference type="ARBA" id="ARBA00031989"/>
    </source>
</evidence>
<keyword evidence="8 13" id="KW-0175">Coiled coil</keyword>
<keyword evidence="9" id="KW-0406">Ion transport</keyword>
<evidence type="ECO:0000256" key="9">
    <source>
        <dbReference type="ARBA" id="ARBA00023065"/>
    </source>
</evidence>